<dbReference type="Proteomes" id="UP001055172">
    <property type="component" value="Unassembled WGS sequence"/>
</dbReference>
<reference evidence="1 2" key="1">
    <citation type="submission" date="2021-07" db="EMBL/GenBank/DDBJ databases">
        <title>Genome data of Colletotrichum spaethianum.</title>
        <authorList>
            <person name="Utami Y.D."/>
            <person name="Hiruma K."/>
        </authorList>
    </citation>
    <scope>NUCLEOTIDE SEQUENCE [LARGE SCALE GENOMIC DNA]</scope>
    <source>
        <strain evidence="1 2">MAFF 242679</strain>
    </source>
</reference>
<accession>A0AA37M0Z9</accession>
<protein>
    <recommendedName>
        <fullName evidence="3">NAD-specific glutamate dehydrogenase</fullName>
    </recommendedName>
</protein>
<dbReference type="AlphaFoldDB" id="A0AA37M0Z9"/>
<proteinExistence type="predicted"/>
<sequence>MLANASSFLSPDMITIQFGVLRRQHADAVGALLQHVTGNRGAGLLLVADELVHERNVVVLRHASVLGRVRAAVRGDDLDELIDDLVGDEGVAEVHLSDVGLAVGYLAEGLEDLLGRVLVLGDVDHEADELLKGDVVTALGGVHKVVVHFVFGEDEAQRGEGGAELKLLERVGVVAVKVAEDGLELLELDRGEVGHVARDHLVVEEGELFLHRRLDETVLVDEFVVRVRCKVVFFDVGLLALCVHSGDGLEVLVQRRQVITELADVV</sequence>
<evidence type="ECO:0000313" key="1">
    <source>
        <dbReference type="EMBL" id="GJC90913.1"/>
    </source>
</evidence>
<evidence type="ECO:0000313" key="2">
    <source>
        <dbReference type="Proteomes" id="UP001055172"/>
    </source>
</evidence>
<keyword evidence="2" id="KW-1185">Reference proteome</keyword>
<comment type="caution">
    <text evidence="1">The sequence shown here is derived from an EMBL/GenBank/DDBJ whole genome shotgun (WGS) entry which is preliminary data.</text>
</comment>
<dbReference type="EMBL" id="BPPX01000062">
    <property type="protein sequence ID" value="GJC90913.1"/>
    <property type="molecule type" value="Genomic_DNA"/>
</dbReference>
<name>A0AA37M0Z9_9PEZI</name>
<evidence type="ECO:0008006" key="3">
    <source>
        <dbReference type="Google" id="ProtNLM"/>
    </source>
</evidence>
<gene>
    <name evidence="1" type="ORF">ColLi_13751</name>
</gene>
<organism evidence="1 2">
    <name type="scientific">Colletotrichum liriopes</name>
    <dbReference type="NCBI Taxonomy" id="708192"/>
    <lineage>
        <taxon>Eukaryota</taxon>
        <taxon>Fungi</taxon>
        <taxon>Dikarya</taxon>
        <taxon>Ascomycota</taxon>
        <taxon>Pezizomycotina</taxon>
        <taxon>Sordariomycetes</taxon>
        <taxon>Hypocreomycetidae</taxon>
        <taxon>Glomerellales</taxon>
        <taxon>Glomerellaceae</taxon>
        <taxon>Colletotrichum</taxon>
        <taxon>Colletotrichum spaethianum species complex</taxon>
    </lineage>
</organism>